<organism evidence="15 16">
    <name type="scientific">Litchfieldella rifensis</name>
    <dbReference type="NCBI Taxonomy" id="762643"/>
    <lineage>
        <taxon>Bacteria</taxon>
        <taxon>Pseudomonadati</taxon>
        <taxon>Pseudomonadota</taxon>
        <taxon>Gammaproteobacteria</taxon>
        <taxon>Oceanospirillales</taxon>
        <taxon>Halomonadaceae</taxon>
        <taxon>Litchfieldella</taxon>
    </lineage>
</organism>
<evidence type="ECO:0000256" key="12">
    <source>
        <dbReference type="SAM" id="SignalP"/>
    </source>
</evidence>
<comment type="similarity">
    <text evidence="3">Belongs to the multicopper oxidase family.</text>
</comment>
<proteinExistence type="inferred from homology"/>
<keyword evidence="12" id="KW-0732">Signal</keyword>
<reference evidence="16" key="1">
    <citation type="journal article" date="2019" name="Int. J. Syst. Evol. Microbiol.">
        <title>The Global Catalogue of Microorganisms (GCM) 10K type strain sequencing project: providing services to taxonomists for standard genome sequencing and annotation.</title>
        <authorList>
            <consortium name="The Broad Institute Genomics Platform"/>
            <consortium name="The Broad Institute Genome Sequencing Center for Infectious Disease"/>
            <person name="Wu L."/>
            <person name="Ma J."/>
        </authorList>
    </citation>
    <scope>NUCLEOTIDE SEQUENCE [LARGE SCALE GENOMIC DNA]</scope>
    <source>
        <strain evidence="16">CECT 7698</strain>
    </source>
</reference>
<evidence type="ECO:0000256" key="8">
    <source>
        <dbReference type="ARBA" id="ARBA00022737"/>
    </source>
</evidence>
<accession>A0ABV7LQT0</accession>
<evidence type="ECO:0000256" key="2">
    <source>
        <dbReference type="ARBA" id="ARBA00001973"/>
    </source>
</evidence>
<dbReference type="Proteomes" id="UP001595579">
    <property type="component" value="Unassembled WGS sequence"/>
</dbReference>
<keyword evidence="8" id="KW-0677">Repeat</keyword>
<dbReference type="SUPFAM" id="SSF49503">
    <property type="entry name" value="Cupredoxins"/>
    <property type="match status" value="2"/>
</dbReference>
<keyword evidence="10" id="KW-0186">Copper</keyword>
<evidence type="ECO:0000256" key="5">
    <source>
        <dbReference type="ARBA" id="ARBA00011882"/>
    </source>
</evidence>
<evidence type="ECO:0000313" key="16">
    <source>
        <dbReference type="Proteomes" id="UP001595579"/>
    </source>
</evidence>
<comment type="subunit">
    <text evidence="4">Homotrimer.</text>
</comment>
<dbReference type="InterPro" id="IPR008972">
    <property type="entry name" value="Cupredoxin"/>
</dbReference>
<protein>
    <recommendedName>
        <fullName evidence="6">Copper-containing nitrite reductase</fullName>
        <ecNumber evidence="5">1.7.2.1</ecNumber>
    </recommendedName>
</protein>
<evidence type="ECO:0000256" key="7">
    <source>
        <dbReference type="ARBA" id="ARBA00022723"/>
    </source>
</evidence>
<dbReference type="PANTHER" id="PTHR11709">
    <property type="entry name" value="MULTI-COPPER OXIDASE"/>
    <property type="match status" value="1"/>
</dbReference>
<dbReference type="Pfam" id="PF07732">
    <property type="entry name" value="Cu-oxidase_3"/>
    <property type="match status" value="1"/>
</dbReference>
<comment type="catalytic activity">
    <reaction evidence="11">
        <text>nitric oxide + Fe(III)-[cytochrome c] + H2O = Fe(II)-[cytochrome c] + nitrite + 2 H(+)</text>
        <dbReference type="Rhea" id="RHEA:15233"/>
        <dbReference type="Rhea" id="RHEA-COMP:10350"/>
        <dbReference type="Rhea" id="RHEA-COMP:14399"/>
        <dbReference type="ChEBI" id="CHEBI:15377"/>
        <dbReference type="ChEBI" id="CHEBI:15378"/>
        <dbReference type="ChEBI" id="CHEBI:16301"/>
        <dbReference type="ChEBI" id="CHEBI:16480"/>
        <dbReference type="ChEBI" id="CHEBI:29033"/>
        <dbReference type="ChEBI" id="CHEBI:29034"/>
        <dbReference type="EC" id="1.7.2.1"/>
    </reaction>
</comment>
<dbReference type="PRINTS" id="PR00695">
    <property type="entry name" value="CUNO2RDTASE"/>
</dbReference>
<dbReference type="PROSITE" id="PS51318">
    <property type="entry name" value="TAT"/>
    <property type="match status" value="1"/>
</dbReference>
<evidence type="ECO:0000256" key="10">
    <source>
        <dbReference type="ARBA" id="ARBA00023008"/>
    </source>
</evidence>
<feature type="chain" id="PRO_5045140930" description="Copper-containing nitrite reductase" evidence="12">
    <location>
        <begin position="33"/>
        <end position="364"/>
    </location>
</feature>
<dbReference type="Pfam" id="PF07731">
    <property type="entry name" value="Cu-oxidase_2"/>
    <property type="match status" value="1"/>
</dbReference>
<evidence type="ECO:0000256" key="11">
    <source>
        <dbReference type="ARBA" id="ARBA00049340"/>
    </source>
</evidence>
<evidence type="ECO:0000256" key="1">
    <source>
        <dbReference type="ARBA" id="ARBA00001960"/>
    </source>
</evidence>
<feature type="domain" description="Plastocyanin-like" evidence="14">
    <location>
        <begin position="113"/>
        <end position="211"/>
    </location>
</feature>
<keyword evidence="7" id="KW-0479">Metal-binding</keyword>
<gene>
    <name evidence="15" type="ORF">ACFOEV_13350</name>
</gene>
<dbReference type="InterPro" id="IPR001287">
    <property type="entry name" value="NO2-reductase_Cu"/>
</dbReference>
<comment type="caution">
    <text evidence="15">The sequence shown here is derived from an EMBL/GenBank/DDBJ whole genome shotgun (WGS) entry which is preliminary data.</text>
</comment>
<dbReference type="InterPro" id="IPR045087">
    <property type="entry name" value="Cu-oxidase_fam"/>
</dbReference>
<dbReference type="InterPro" id="IPR006311">
    <property type="entry name" value="TAT_signal"/>
</dbReference>
<evidence type="ECO:0000259" key="13">
    <source>
        <dbReference type="Pfam" id="PF07731"/>
    </source>
</evidence>
<evidence type="ECO:0000259" key="14">
    <source>
        <dbReference type="Pfam" id="PF07732"/>
    </source>
</evidence>
<feature type="domain" description="Plastocyanin-like" evidence="13">
    <location>
        <begin position="253"/>
        <end position="362"/>
    </location>
</feature>
<evidence type="ECO:0000256" key="9">
    <source>
        <dbReference type="ARBA" id="ARBA00023002"/>
    </source>
</evidence>
<sequence length="364" mass="40748">MKVPMFNRRGFLKTGFWSAVGSLLGIGGQATADSEAYSMHGGDKPALPGAPTSGGMMTVGKVDHARNGFDPTAILTDWETGEIGRLPDGQPLREYNIVAVDKEIEIAPGLFFPAWTYNGRVPGPSLRAVEGDRIRIHFVNHGSHPHTMHFHGIHAARMDGVPGLGQVEPGESFTYEFDAQPFGCHLYHCHSVPLKRHIHKGLYGAFIVDPDPSRHPDHGDAARSRLLGSEENRRWQEFVMVMNGFDTNFDEENEVYAVNTVAHAYANHPIRIERAKPVRLYLVNTTEFDPVNSLHLHANFFDYYDHGTTLTPTLHTVDTIMQCQAQRGILEFSFADHEPGLYMFHAHQSEFVELGWMGFFEVVE</sequence>
<keyword evidence="9" id="KW-0560">Oxidoreductase</keyword>
<dbReference type="RefSeq" id="WP_386774720.1">
    <property type="nucleotide sequence ID" value="NZ_JBHRUG010000027.1"/>
</dbReference>
<dbReference type="InterPro" id="IPR011706">
    <property type="entry name" value="Cu-oxidase_C"/>
</dbReference>
<dbReference type="EC" id="1.7.2.1" evidence="5"/>
<comment type="cofactor">
    <cofactor evidence="2">
        <name>Cu(2+)</name>
        <dbReference type="ChEBI" id="CHEBI:29036"/>
    </cofactor>
</comment>
<dbReference type="CDD" id="cd11024">
    <property type="entry name" value="CuRO_1_2DMCO_NIR_like"/>
    <property type="match status" value="1"/>
</dbReference>
<dbReference type="PANTHER" id="PTHR11709:SF394">
    <property type="entry name" value="FI03373P-RELATED"/>
    <property type="match status" value="1"/>
</dbReference>
<feature type="signal peptide" evidence="12">
    <location>
        <begin position="1"/>
        <end position="32"/>
    </location>
</feature>
<evidence type="ECO:0000256" key="3">
    <source>
        <dbReference type="ARBA" id="ARBA00010609"/>
    </source>
</evidence>
<comment type="cofactor">
    <cofactor evidence="1">
        <name>Cu(+)</name>
        <dbReference type="ChEBI" id="CHEBI:49552"/>
    </cofactor>
</comment>
<evidence type="ECO:0000256" key="4">
    <source>
        <dbReference type="ARBA" id="ARBA00011233"/>
    </source>
</evidence>
<keyword evidence="16" id="KW-1185">Reference proteome</keyword>
<evidence type="ECO:0000256" key="6">
    <source>
        <dbReference type="ARBA" id="ARBA00017290"/>
    </source>
</evidence>
<evidence type="ECO:0000313" key="15">
    <source>
        <dbReference type="EMBL" id="MFC3284591.1"/>
    </source>
</evidence>
<name>A0ABV7LQT0_9GAMM</name>
<dbReference type="Gene3D" id="2.60.40.420">
    <property type="entry name" value="Cupredoxins - blue copper proteins"/>
    <property type="match status" value="2"/>
</dbReference>
<dbReference type="EMBL" id="JBHRUG010000027">
    <property type="protein sequence ID" value="MFC3284591.1"/>
    <property type="molecule type" value="Genomic_DNA"/>
</dbReference>
<dbReference type="InterPro" id="IPR011707">
    <property type="entry name" value="Cu-oxidase-like_N"/>
</dbReference>